<protein>
    <submittedName>
        <fullName evidence="2">Uncharacterized protein</fullName>
    </submittedName>
</protein>
<evidence type="ECO:0000256" key="1">
    <source>
        <dbReference type="SAM" id="MobiDB-lite"/>
    </source>
</evidence>
<name>A0ABZ2RFM1_ECTME</name>
<feature type="compositionally biased region" description="Basic and acidic residues" evidence="1">
    <location>
        <begin position="154"/>
        <end position="164"/>
    </location>
</feature>
<feature type="compositionally biased region" description="Low complexity" evidence="1">
    <location>
        <begin position="131"/>
        <end position="140"/>
    </location>
</feature>
<reference evidence="2 3" key="1">
    <citation type="submission" date="2024-03" db="EMBL/GenBank/DDBJ databases">
        <title>Complete genome of BD2.</title>
        <authorList>
            <person name="Cao G."/>
        </authorList>
    </citation>
    <scope>NUCLEOTIDE SEQUENCE [LARGE SCALE GENOMIC DNA]</scope>
    <source>
        <strain evidence="2 3">BD2</strain>
    </source>
</reference>
<evidence type="ECO:0000313" key="3">
    <source>
        <dbReference type="Proteomes" id="UP001476583"/>
    </source>
</evidence>
<dbReference type="EMBL" id="CP148074">
    <property type="protein sequence ID" value="WXL24806.1"/>
    <property type="molecule type" value="Genomic_DNA"/>
</dbReference>
<accession>A0ABZ2RFM1</accession>
<proteinExistence type="predicted"/>
<evidence type="ECO:0000313" key="2">
    <source>
        <dbReference type="EMBL" id="WXL24806.1"/>
    </source>
</evidence>
<feature type="compositionally biased region" description="Polar residues" evidence="1">
    <location>
        <begin position="171"/>
        <end position="184"/>
    </location>
</feature>
<gene>
    <name evidence="2" type="ORF">WG219_16030</name>
</gene>
<feature type="compositionally biased region" description="Acidic residues" evidence="1">
    <location>
        <begin position="232"/>
        <end position="243"/>
    </location>
</feature>
<organism evidence="2 3">
    <name type="scientific">Ectopseudomonas mendocina</name>
    <name type="common">Pseudomonas mendocina</name>
    <dbReference type="NCBI Taxonomy" id="300"/>
    <lineage>
        <taxon>Bacteria</taxon>
        <taxon>Pseudomonadati</taxon>
        <taxon>Pseudomonadota</taxon>
        <taxon>Gammaproteobacteria</taxon>
        <taxon>Pseudomonadales</taxon>
        <taxon>Pseudomonadaceae</taxon>
        <taxon>Ectopseudomonas</taxon>
    </lineage>
</organism>
<keyword evidence="3" id="KW-1185">Reference proteome</keyword>
<feature type="compositionally biased region" description="Basic and acidic residues" evidence="1">
    <location>
        <begin position="185"/>
        <end position="197"/>
    </location>
</feature>
<dbReference type="Proteomes" id="UP001476583">
    <property type="component" value="Chromosome"/>
</dbReference>
<feature type="compositionally biased region" description="Polar residues" evidence="1">
    <location>
        <begin position="209"/>
        <end position="224"/>
    </location>
</feature>
<sequence>MGRPRKPGLEWLDPENAKQHLWARDYLRVKGFEGLDADQSISWKDLLRLGQTLEKEKRARELLRDMKDAWRQEKSRSKKKEEGYRPCLFTLKGATRDDLQRMANEQGTDATALLEKLIEKAYKTHLKKQQRAQQPKQPKQTIYGDRQDINQLRDSPDEAKAPTEEHEEPAAQSQENRSAIQTLETPHEQRTFKKVTENIRFQRKRVSLSMPQKPQGQEQPTDASETPKPLTEIEDNSDKEDRE</sequence>
<feature type="region of interest" description="Disordered" evidence="1">
    <location>
        <begin position="125"/>
        <end position="243"/>
    </location>
</feature>